<dbReference type="EnsemblMetazoa" id="OVOC8941.1">
    <property type="protein sequence ID" value="OVOC8941.1"/>
    <property type="gene ID" value="WBGene00245750"/>
</dbReference>
<dbReference type="AlphaFoldDB" id="A0A8R1Y567"/>
<accession>A0A8R1Y567</accession>
<evidence type="ECO:0000313" key="1">
    <source>
        <dbReference type="EnsemblMetazoa" id="OVOC8941.1"/>
    </source>
</evidence>
<proteinExistence type="predicted"/>
<dbReference type="Proteomes" id="UP000024404">
    <property type="component" value="Unassembled WGS sequence"/>
</dbReference>
<organism evidence="1 2">
    <name type="scientific">Onchocerca volvulus</name>
    <dbReference type="NCBI Taxonomy" id="6282"/>
    <lineage>
        <taxon>Eukaryota</taxon>
        <taxon>Metazoa</taxon>
        <taxon>Ecdysozoa</taxon>
        <taxon>Nematoda</taxon>
        <taxon>Chromadorea</taxon>
        <taxon>Rhabditida</taxon>
        <taxon>Spirurina</taxon>
        <taxon>Spiruromorpha</taxon>
        <taxon>Filarioidea</taxon>
        <taxon>Onchocercidae</taxon>
        <taxon>Onchocerca</taxon>
    </lineage>
</organism>
<name>A0A8R1Y567_ONCVO</name>
<protein>
    <submittedName>
        <fullName evidence="1">Uncharacterized protein</fullName>
    </submittedName>
</protein>
<keyword evidence="2" id="KW-1185">Reference proteome</keyword>
<dbReference type="EMBL" id="CMVM020000250">
    <property type="status" value="NOT_ANNOTATED_CDS"/>
    <property type="molecule type" value="Genomic_DNA"/>
</dbReference>
<sequence length="74" mass="8408">MDEQNFNLNLNGYEIINDNRSIHDNKVSSVSKKERLLSKNLLPFYSNNTISVKGDSVLLGCFVADVNDLLPYYP</sequence>
<reference evidence="2" key="1">
    <citation type="submission" date="2013-10" db="EMBL/GenBank/DDBJ databases">
        <title>Genome sequencing of Onchocerca volvulus.</title>
        <authorList>
            <person name="Cotton J."/>
            <person name="Tsai J."/>
            <person name="Stanley E."/>
            <person name="Tracey A."/>
            <person name="Holroyd N."/>
            <person name="Lustigman S."/>
            <person name="Berriman M."/>
        </authorList>
    </citation>
    <scope>NUCLEOTIDE SEQUENCE</scope>
</reference>
<reference evidence="1" key="2">
    <citation type="submission" date="2022-06" db="UniProtKB">
        <authorList>
            <consortium name="EnsemblMetazoa"/>
        </authorList>
    </citation>
    <scope>IDENTIFICATION</scope>
</reference>
<evidence type="ECO:0000313" key="2">
    <source>
        <dbReference type="Proteomes" id="UP000024404"/>
    </source>
</evidence>